<dbReference type="Pfam" id="PF07992">
    <property type="entry name" value="Pyr_redox_2"/>
    <property type="match status" value="1"/>
</dbReference>
<dbReference type="GeneID" id="63845560"/>
<dbReference type="PRINTS" id="PR00368">
    <property type="entry name" value="FADPNR"/>
</dbReference>
<keyword evidence="1" id="KW-0812">Transmembrane</keyword>
<gene>
    <name evidence="3" type="ORF">K460DRAFT_279165</name>
</gene>
<keyword evidence="1" id="KW-0472">Membrane</keyword>
<dbReference type="SUPFAM" id="SSF51905">
    <property type="entry name" value="FAD/NAD(P)-binding domain"/>
    <property type="match status" value="1"/>
</dbReference>
<sequence>MSNTKGNKRGPNVAAKDTPSWLTTAANSIHLFSSVLGLVLPYGIRLLRLRITTIYHTFTYKAIDSPKNIVVVGGSFAGIHVANWLANAVPTGYRVVLVEKNSHFNYLFAFPRYAVVTGYEQGAFIPYENILSGAIKKGSLLHIHEKASGVTPSQVLLADGQAIDYAYLIVATGSSQPPPAKMASTGREGACDELHKLQRGVAEASRIAVLGSGAVGVEMAADIKTYFPDKSVTLFSSRDVVMPSFGPKLQLKVANILESIGVTIRYNARPQTLPGSKMIQLQDRSTEEYDLVLSCTGQNPNSGILSTFLPEVISKQTGRILVKPTLQLQPAGDSAFPNIFALGDVAEHGGPRMARAVHVQAGIVRDNILELIKGRSPSHEYSPQRWIEGSIQMTVGKDQALGYIPGDNSKDVLFTLAAYPDDFRIAHGWRLLGAKYPGRPRPN</sequence>
<evidence type="ECO:0000313" key="3">
    <source>
        <dbReference type="EMBL" id="KAF1847080.1"/>
    </source>
</evidence>
<keyword evidence="1" id="KW-1133">Transmembrane helix</keyword>
<accession>A0A9P4GK71</accession>
<dbReference type="GO" id="GO:0050660">
    <property type="term" value="F:flavin adenine dinucleotide binding"/>
    <property type="evidence" value="ECO:0007669"/>
    <property type="project" value="TreeGrafter"/>
</dbReference>
<evidence type="ECO:0000256" key="1">
    <source>
        <dbReference type="SAM" id="Phobius"/>
    </source>
</evidence>
<keyword evidence="4" id="KW-1185">Reference proteome</keyword>
<dbReference type="InterPro" id="IPR023753">
    <property type="entry name" value="FAD/NAD-binding_dom"/>
</dbReference>
<dbReference type="PANTHER" id="PTHR43735:SF5">
    <property type="entry name" value="FAD_NAD(P)-BINDING DOMAIN-CONTAINING PROTEIN"/>
    <property type="match status" value="1"/>
</dbReference>
<dbReference type="InterPro" id="IPR036188">
    <property type="entry name" value="FAD/NAD-bd_sf"/>
</dbReference>
<evidence type="ECO:0000259" key="2">
    <source>
        <dbReference type="Pfam" id="PF07992"/>
    </source>
</evidence>
<dbReference type="AlphaFoldDB" id="A0A9P4GK71"/>
<dbReference type="Proteomes" id="UP000800039">
    <property type="component" value="Unassembled WGS sequence"/>
</dbReference>
<protein>
    <submittedName>
        <fullName evidence="3">FAD/NAD(P)-binding domain-containing protein</fullName>
    </submittedName>
</protein>
<dbReference type="GO" id="GO:0005737">
    <property type="term" value="C:cytoplasm"/>
    <property type="evidence" value="ECO:0007669"/>
    <property type="project" value="TreeGrafter"/>
</dbReference>
<feature type="domain" description="FAD/NAD(P)-binding" evidence="2">
    <location>
        <begin position="68"/>
        <end position="355"/>
    </location>
</feature>
<comment type="caution">
    <text evidence="3">The sequence shown here is derived from an EMBL/GenBank/DDBJ whole genome shotgun (WGS) entry which is preliminary data.</text>
</comment>
<name>A0A9P4GK71_9PLEO</name>
<proteinExistence type="predicted"/>
<dbReference type="RefSeq" id="XP_040789643.1">
    <property type="nucleotide sequence ID" value="XM_040928307.1"/>
</dbReference>
<dbReference type="PANTHER" id="PTHR43735">
    <property type="entry name" value="APOPTOSIS-INDUCING FACTOR 1"/>
    <property type="match status" value="1"/>
</dbReference>
<dbReference type="GO" id="GO:0004174">
    <property type="term" value="F:electron-transferring-flavoprotein dehydrogenase activity"/>
    <property type="evidence" value="ECO:0007669"/>
    <property type="project" value="TreeGrafter"/>
</dbReference>
<reference evidence="3" key="1">
    <citation type="submission" date="2020-01" db="EMBL/GenBank/DDBJ databases">
        <authorList>
            <consortium name="DOE Joint Genome Institute"/>
            <person name="Haridas S."/>
            <person name="Albert R."/>
            <person name="Binder M."/>
            <person name="Bloem J."/>
            <person name="Labutti K."/>
            <person name="Salamov A."/>
            <person name="Andreopoulos B."/>
            <person name="Baker S.E."/>
            <person name="Barry K."/>
            <person name="Bills G."/>
            <person name="Bluhm B.H."/>
            <person name="Cannon C."/>
            <person name="Castanera R."/>
            <person name="Culley D.E."/>
            <person name="Daum C."/>
            <person name="Ezra D."/>
            <person name="Gonzalez J.B."/>
            <person name="Henrissat B."/>
            <person name="Kuo A."/>
            <person name="Liang C."/>
            <person name="Lipzen A."/>
            <person name="Lutzoni F."/>
            <person name="Magnuson J."/>
            <person name="Mondo S."/>
            <person name="Nolan M."/>
            <person name="Ohm R."/>
            <person name="Pangilinan J."/>
            <person name="Park H.-J."/>
            <person name="Ramirez L."/>
            <person name="Alfaro M."/>
            <person name="Sun H."/>
            <person name="Tritt A."/>
            <person name="Yoshinaga Y."/>
            <person name="Zwiers L.-H."/>
            <person name="Turgeon B.G."/>
            <person name="Goodwin S.B."/>
            <person name="Spatafora J.W."/>
            <person name="Crous P.W."/>
            <person name="Grigoriev I.V."/>
        </authorList>
    </citation>
    <scope>NUCLEOTIDE SEQUENCE</scope>
    <source>
        <strain evidence="3">CBS 394.84</strain>
    </source>
</reference>
<organism evidence="3 4">
    <name type="scientific">Cucurbitaria berberidis CBS 394.84</name>
    <dbReference type="NCBI Taxonomy" id="1168544"/>
    <lineage>
        <taxon>Eukaryota</taxon>
        <taxon>Fungi</taxon>
        <taxon>Dikarya</taxon>
        <taxon>Ascomycota</taxon>
        <taxon>Pezizomycotina</taxon>
        <taxon>Dothideomycetes</taxon>
        <taxon>Pleosporomycetidae</taxon>
        <taxon>Pleosporales</taxon>
        <taxon>Pleosporineae</taxon>
        <taxon>Cucurbitariaceae</taxon>
        <taxon>Cucurbitaria</taxon>
    </lineage>
</organism>
<evidence type="ECO:0000313" key="4">
    <source>
        <dbReference type="Proteomes" id="UP000800039"/>
    </source>
</evidence>
<dbReference type="Gene3D" id="3.50.50.100">
    <property type="match status" value="1"/>
</dbReference>
<feature type="transmembrane region" description="Helical" evidence="1">
    <location>
        <begin position="20"/>
        <end position="40"/>
    </location>
</feature>
<dbReference type="PRINTS" id="PR00469">
    <property type="entry name" value="PNDRDTASEII"/>
</dbReference>
<dbReference type="OrthoDB" id="202203at2759"/>
<dbReference type="EMBL" id="ML976615">
    <property type="protein sequence ID" value="KAF1847080.1"/>
    <property type="molecule type" value="Genomic_DNA"/>
</dbReference>